<evidence type="ECO:0000256" key="8">
    <source>
        <dbReference type="ARBA" id="ARBA00023140"/>
    </source>
</evidence>
<feature type="binding site" evidence="11">
    <location>
        <begin position="210"/>
        <end position="216"/>
    </location>
    <ligand>
        <name>FAD</name>
        <dbReference type="ChEBI" id="CHEBI:57692"/>
    </ligand>
</feature>
<sequence>MKTSKDGVITHMCSGRTDSKDEDSVSENSAAADKNGLAGGVACLSATNNGNIIQKRPPTVTKKRIDVLKWNGWGYNDSQFLMKNDMAYFSGRRYPIGDMHLPFLVQWAKDSVKFDPKNNIPSRTLPSPDEYPKPIIQSGVLESIKSTGIEYSLDGVDRLVRAHGQTLEDIYMLRNGPMPRIPDLVVWPVCHEQVEKLVELASEHNFVIVPYGGGTSVSGAVTTPQHESRTIVALDTSQMNRILWVDKENLTICCEAGMIGQDLERALHEQGLTTGHEPDSYEFSSVGGWVATRASGMKKNTYGNIEDLLVQAKMVSPQGTLVKGLSHVPRSSIGPDFNHVILGSEGTLGVITEVVLKVRPLPPCRKYGSIVFPDFESGVKFMREVAKQRIQPSSIRLVDNEQFQFGLALRAAPTMFGAVMDHIKRSYLTVFKGFRWNSIAVTTLLFEGTKEDVAAQERKIYTTAEQFKGVAAGEKNGERGYTLTFVIAYLRDFAIEHFIIAESFETSVPWDKTLMLCRNVKHCINEECKALGIEHPLVSCRVTQTYDIGCCVYFYFAFNWLGKSEPVQAFERIEEAARDMIIACGGSLSHHHGVGKIRARWYPSQVSALGVELYKATKQRLDPANIFATGNLLTPKL</sequence>
<feature type="region of interest" description="Disordered" evidence="14">
    <location>
        <begin position="1"/>
        <end position="31"/>
    </location>
</feature>
<dbReference type="InterPro" id="IPR004113">
    <property type="entry name" value="FAD-bd_oxidored_4_C"/>
</dbReference>
<dbReference type="Pfam" id="PF01565">
    <property type="entry name" value="FAD_binding_4"/>
    <property type="match status" value="1"/>
</dbReference>
<keyword evidence="6 13" id="KW-0285">Flavoprotein</keyword>
<dbReference type="EMBL" id="QKKF02000897">
    <property type="protein sequence ID" value="RZF48888.1"/>
    <property type="molecule type" value="Genomic_DNA"/>
</dbReference>
<dbReference type="GO" id="GO:0008611">
    <property type="term" value="P:ether lipid biosynthetic process"/>
    <property type="evidence" value="ECO:0007669"/>
    <property type="project" value="UniProtKB-UniPathway"/>
</dbReference>
<dbReference type="AlphaFoldDB" id="A0A482XU02"/>
<dbReference type="Proteomes" id="UP000291343">
    <property type="component" value="Unassembled WGS sequence"/>
</dbReference>
<dbReference type="OrthoDB" id="7786253at2759"/>
<feature type="site" description="Important for enzyme activity" evidence="12">
    <location>
        <position position="396"/>
    </location>
</feature>
<organism evidence="16 17">
    <name type="scientific">Laodelphax striatellus</name>
    <name type="common">Small brown planthopper</name>
    <name type="synonym">Delphax striatella</name>
    <dbReference type="NCBI Taxonomy" id="195883"/>
    <lineage>
        <taxon>Eukaryota</taxon>
        <taxon>Metazoa</taxon>
        <taxon>Ecdysozoa</taxon>
        <taxon>Arthropoda</taxon>
        <taxon>Hexapoda</taxon>
        <taxon>Insecta</taxon>
        <taxon>Pterygota</taxon>
        <taxon>Neoptera</taxon>
        <taxon>Paraneoptera</taxon>
        <taxon>Hemiptera</taxon>
        <taxon>Auchenorrhyncha</taxon>
        <taxon>Fulgoroidea</taxon>
        <taxon>Delphacidae</taxon>
        <taxon>Criomorphinae</taxon>
        <taxon>Laodelphax</taxon>
    </lineage>
</organism>
<dbReference type="Pfam" id="PF02913">
    <property type="entry name" value="FAD-oxidase_C"/>
    <property type="match status" value="1"/>
</dbReference>
<evidence type="ECO:0000256" key="1">
    <source>
        <dbReference type="ARBA" id="ARBA00004275"/>
    </source>
</evidence>
<comment type="caution">
    <text evidence="16">The sequence shown here is derived from an EMBL/GenBank/DDBJ whole genome shotgun (WGS) entry which is preliminary data.</text>
</comment>
<dbReference type="GO" id="GO:0071949">
    <property type="term" value="F:FAD binding"/>
    <property type="evidence" value="ECO:0007669"/>
    <property type="project" value="InterPro"/>
</dbReference>
<dbReference type="FunCoup" id="A0A482XU02">
    <property type="interactions" value="1110"/>
</dbReference>
<dbReference type="SUPFAM" id="SSF56176">
    <property type="entry name" value="FAD-binding/transporter-associated domain-like"/>
    <property type="match status" value="1"/>
</dbReference>
<comment type="function">
    <text evidence="13">Catalyzes the exchange of an acyl for a long-chain alkyl group and the formation of the ether bond in the biosynthesis of ether phospholipids.</text>
</comment>
<dbReference type="GO" id="GO:0008609">
    <property type="term" value="F:alkylglycerone-phosphate synthase activity"/>
    <property type="evidence" value="ECO:0007669"/>
    <property type="project" value="UniProtKB-EC"/>
</dbReference>
<keyword evidence="13" id="KW-0444">Lipid biosynthesis</keyword>
<dbReference type="Gene3D" id="3.30.70.3450">
    <property type="match status" value="1"/>
</dbReference>
<evidence type="ECO:0000256" key="11">
    <source>
        <dbReference type="PIRSR" id="PIRSR625650-3"/>
    </source>
</evidence>
<dbReference type="SUPFAM" id="SSF55103">
    <property type="entry name" value="FAD-linked oxidases, C-terminal domain"/>
    <property type="match status" value="1"/>
</dbReference>
<comment type="subunit">
    <text evidence="4 13">Homodimer.</text>
</comment>
<keyword evidence="7 11" id="KW-0274">FAD</keyword>
<accession>A0A482XU02</accession>
<feature type="binding site" evidence="10">
    <location>
        <position position="491"/>
    </location>
    <ligand>
        <name>substrate</name>
    </ligand>
</feature>
<feature type="domain" description="FAD-binding PCMH-type" evidence="15">
    <location>
        <begin position="178"/>
        <end position="361"/>
    </location>
</feature>
<evidence type="ECO:0000256" key="9">
    <source>
        <dbReference type="PIRSR" id="PIRSR625650-1"/>
    </source>
</evidence>
<evidence type="ECO:0000256" key="3">
    <source>
        <dbReference type="ARBA" id="ARBA00008000"/>
    </source>
</evidence>
<feature type="binding site" evidence="11">
    <location>
        <begin position="345"/>
        <end position="351"/>
    </location>
    <ligand>
        <name>FAD</name>
        <dbReference type="ChEBI" id="CHEBI:57692"/>
    </ligand>
</feature>
<comment type="cofactor">
    <cofactor evidence="11 13">
        <name>FAD</name>
        <dbReference type="ChEBI" id="CHEBI:57692"/>
    </cofactor>
</comment>
<dbReference type="InterPro" id="IPR016166">
    <property type="entry name" value="FAD-bd_PCMH"/>
</dbReference>
<evidence type="ECO:0000256" key="10">
    <source>
        <dbReference type="PIRSR" id="PIRSR625650-2"/>
    </source>
</evidence>
<evidence type="ECO:0000313" key="17">
    <source>
        <dbReference type="Proteomes" id="UP000291343"/>
    </source>
</evidence>
<comment type="pathway">
    <text evidence="2 13">Glycerolipid metabolism; ether lipid biosynthesis.</text>
</comment>
<comment type="subcellular location">
    <subcellularLocation>
        <location evidence="1 13">Peroxisome</location>
    </subcellularLocation>
</comment>
<comment type="catalytic activity">
    <reaction evidence="13">
        <text>a long chain fatty alcohol + a 1-acylglycerone 3-phosphate = a 1-O-alkylglycerone 3-phosphate + a long-chain fatty acid + H(+)</text>
        <dbReference type="Rhea" id="RHEA:36171"/>
        <dbReference type="ChEBI" id="CHEBI:15378"/>
        <dbReference type="ChEBI" id="CHEBI:17135"/>
        <dbReference type="ChEBI" id="CHEBI:57534"/>
        <dbReference type="ChEBI" id="CHEBI:57560"/>
        <dbReference type="ChEBI" id="CHEBI:73315"/>
        <dbReference type="EC" id="2.5.1.26"/>
    </reaction>
</comment>
<dbReference type="UniPathway" id="UPA00781"/>
<name>A0A482XU02_LAOST</name>
<keyword evidence="13" id="KW-0808">Transferase</keyword>
<evidence type="ECO:0000256" key="7">
    <source>
        <dbReference type="ARBA" id="ARBA00022827"/>
    </source>
</evidence>
<dbReference type="InterPro" id="IPR016169">
    <property type="entry name" value="FAD-bd_PCMH_sub2"/>
</dbReference>
<dbReference type="InterPro" id="IPR016164">
    <property type="entry name" value="FAD-linked_Oxase-like_C"/>
</dbReference>
<gene>
    <name evidence="16" type="ORF">LSTR_LSTR003268</name>
</gene>
<dbReference type="Gene3D" id="3.30.160.650">
    <property type="match status" value="1"/>
</dbReference>
<evidence type="ECO:0000256" key="4">
    <source>
        <dbReference type="ARBA" id="ARBA00011738"/>
    </source>
</evidence>
<evidence type="ECO:0000313" key="16">
    <source>
        <dbReference type="EMBL" id="RZF48888.1"/>
    </source>
</evidence>
<reference evidence="16 17" key="1">
    <citation type="journal article" date="2017" name="Gigascience">
        <title>Genome sequence of the small brown planthopper, Laodelphax striatellus.</title>
        <authorList>
            <person name="Zhu J."/>
            <person name="Jiang F."/>
            <person name="Wang X."/>
            <person name="Yang P."/>
            <person name="Bao Y."/>
            <person name="Zhao W."/>
            <person name="Wang W."/>
            <person name="Lu H."/>
            <person name="Wang Q."/>
            <person name="Cui N."/>
            <person name="Li J."/>
            <person name="Chen X."/>
            <person name="Luo L."/>
            <person name="Yu J."/>
            <person name="Kang L."/>
            <person name="Cui F."/>
        </authorList>
    </citation>
    <scope>NUCLEOTIDE SEQUENCE [LARGE SCALE GENOMIC DNA]</scope>
    <source>
        <strain evidence="16">Lst14</strain>
    </source>
</reference>
<protein>
    <recommendedName>
        <fullName evidence="5 13">Alkylglycerone-phosphate synthase</fullName>
        <shortName evidence="13">Alkyl-DHAP synthase</shortName>
        <ecNumber evidence="5 13">2.5.1.26</ecNumber>
    </recommendedName>
</protein>
<evidence type="ECO:0000259" key="15">
    <source>
        <dbReference type="PROSITE" id="PS51387"/>
    </source>
</evidence>
<dbReference type="EC" id="2.5.1.26" evidence="5 13"/>
<evidence type="ECO:0000256" key="12">
    <source>
        <dbReference type="PIRSR" id="PIRSR625650-4"/>
    </source>
</evidence>
<dbReference type="InterPro" id="IPR016171">
    <property type="entry name" value="Vanillyl_alc_oxidase_C-sub2"/>
</dbReference>
<keyword evidence="13" id="KW-0443">Lipid metabolism</keyword>
<evidence type="ECO:0000256" key="2">
    <source>
        <dbReference type="ARBA" id="ARBA00004670"/>
    </source>
</evidence>
<dbReference type="InterPro" id="IPR016167">
    <property type="entry name" value="FAD-bd_PCMH_sub1"/>
</dbReference>
<evidence type="ECO:0000256" key="14">
    <source>
        <dbReference type="SAM" id="MobiDB-lite"/>
    </source>
</evidence>
<evidence type="ECO:0000256" key="6">
    <source>
        <dbReference type="ARBA" id="ARBA00022630"/>
    </source>
</evidence>
<dbReference type="InterPro" id="IPR006094">
    <property type="entry name" value="Oxid_FAD_bind_N"/>
</dbReference>
<dbReference type="SMR" id="A0A482XU02"/>
<dbReference type="Gene3D" id="3.30.300.330">
    <property type="match status" value="1"/>
</dbReference>
<dbReference type="PROSITE" id="PS51387">
    <property type="entry name" value="FAD_PCMH"/>
    <property type="match status" value="1"/>
</dbReference>
<proteinExistence type="inferred from homology"/>
<dbReference type="Gene3D" id="3.30.465.10">
    <property type="match status" value="1"/>
</dbReference>
<dbReference type="PANTHER" id="PTHR46568:SF1">
    <property type="entry name" value="ALKYLDIHYDROXYACETONEPHOSPHATE SYNTHASE, PEROXISOMAL"/>
    <property type="match status" value="1"/>
</dbReference>
<comment type="similarity">
    <text evidence="3 13">Belongs to the FAD-binding oxidoreductase/transferase type 4 family.</text>
</comment>
<dbReference type="Gene3D" id="1.10.45.10">
    <property type="entry name" value="Vanillyl-alcohol Oxidase, Chain A, domain 4"/>
    <property type="match status" value="1"/>
</dbReference>
<dbReference type="InterPro" id="IPR036318">
    <property type="entry name" value="FAD-bd_PCMH-like_sf"/>
</dbReference>
<dbReference type="InParanoid" id="A0A482XU02"/>
<feature type="binding site" evidence="11">
    <location>
        <begin position="292"/>
        <end position="295"/>
    </location>
    <ligand>
        <name>FAD</name>
        <dbReference type="ChEBI" id="CHEBI:57692"/>
    </ligand>
</feature>
<evidence type="ECO:0000256" key="5">
    <source>
        <dbReference type="ARBA" id="ARBA00012385"/>
    </source>
</evidence>
<dbReference type="Gene3D" id="3.30.43.10">
    <property type="entry name" value="Uridine Diphospho-n-acetylenolpyruvylglucosamine Reductase, domain 2"/>
    <property type="match status" value="1"/>
</dbReference>
<dbReference type="PANTHER" id="PTHR46568">
    <property type="entry name" value="ALKYLDIHYDROXYACETONEPHOSPHATE SYNTHASE, PEROXISOMAL"/>
    <property type="match status" value="1"/>
</dbReference>
<dbReference type="STRING" id="195883.A0A482XU02"/>
<keyword evidence="8 13" id="KW-0576">Peroxisome</keyword>
<keyword evidence="17" id="KW-1185">Reference proteome</keyword>
<dbReference type="GO" id="GO:0005777">
    <property type="term" value="C:peroxisome"/>
    <property type="evidence" value="ECO:0007669"/>
    <property type="project" value="UniProtKB-SubCell"/>
</dbReference>
<dbReference type="InterPro" id="IPR025650">
    <property type="entry name" value="Alkyl-DHAP_Synthase"/>
</dbReference>
<evidence type="ECO:0000256" key="13">
    <source>
        <dbReference type="RuleBase" id="RU363113"/>
    </source>
</evidence>
<feature type="active site" description="Proton donor/acceptor" evidence="9">
    <location>
        <position position="553"/>
    </location>
</feature>